<feature type="chain" id="PRO_5013653536" evidence="1">
    <location>
        <begin position="20"/>
        <end position="182"/>
    </location>
</feature>
<evidence type="ECO:0000256" key="1">
    <source>
        <dbReference type="SAM" id="SignalP"/>
    </source>
</evidence>
<gene>
    <name evidence="2" type="ORF">CB0940_05522</name>
    <name evidence="3" type="ORF">RHO25_002689</name>
</gene>
<dbReference type="OrthoDB" id="2943660at2759"/>
<dbReference type="Proteomes" id="UP001302367">
    <property type="component" value="Chromosome 2"/>
</dbReference>
<dbReference type="Proteomes" id="UP000230605">
    <property type="component" value="Chromosome 2"/>
</dbReference>
<protein>
    <submittedName>
        <fullName evidence="2">Uncharacterized protein</fullName>
    </submittedName>
</protein>
<organism evidence="2 4">
    <name type="scientific">Cercospora beticola</name>
    <name type="common">Sugarbeet leaf spot fungus</name>
    <dbReference type="NCBI Taxonomy" id="122368"/>
    <lineage>
        <taxon>Eukaryota</taxon>
        <taxon>Fungi</taxon>
        <taxon>Dikarya</taxon>
        <taxon>Ascomycota</taxon>
        <taxon>Pezizomycotina</taxon>
        <taxon>Dothideomycetes</taxon>
        <taxon>Dothideomycetidae</taxon>
        <taxon>Mycosphaerellales</taxon>
        <taxon>Mycosphaerellaceae</taxon>
        <taxon>Cercospora</taxon>
    </lineage>
</organism>
<feature type="signal peptide" evidence="1">
    <location>
        <begin position="1"/>
        <end position="19"/>
    </location>
</feature>
<dbReference type="EMBL" id="CP134185">
    <property type="protein sequence ID" value="WPA98078.1"/>
    <property type="molecule type" value="Genomic_DNA"/>
</dbReference>
<dbReference type="AlphaFoldDB" id="A0A2G5I0Q3"/>
<evidence type="ECO:0000313" key="3">
    <source>
        <dbReference type="EMBL" id="WPA98078.1"/>
    </source>
</evidence>
<sequence>MVNFSALFCSFCYLSVAAAAALEPRTSKNRCGKTDVFFTGFPPYHPLVIAQGFDPARVEAALRLDAENIRKAGYNLRTVLRGPETPLKTLRDRMKGTNWEVTGVGFGARGSNRQDVTVEFTEIVNLLKDEEPNAPIIFNRSPNTTLEALYRFAPIEGDCSKTPGKDLGFEVICDVPEVCARA</sequence>
<evidence type="ECO:0000313" key="4">
    <source>
        <dbReference type="Proteomes" id="UP000230605"/>
    </source>
</evidence>
<evidence type="ECO:0000313" key="2">
    <source>
        <dbReference type="EMBL" id="PIA98082.1"/>
    </source>
</evidence>
<proteinExistence type="predicted"/>
<keyword evidence="1" id="KW-0732">Signal</keyword>
<reference evidence="2 4" key="1">
    <citation type="submission" date="2015-10" db="EMBL/GenBank/DDBJ databases">
        <title>The cercosporin biosynthetic gene cluster was horizontally transferred to several fungal lineages and shown to be expanded in Cercospora beticola based on microsynteny with recipient genomes.</title>
        <authorList>
            <person name="De Jonge R."/>
            <person name="Ebert M.K."/>
            <person name="Suttle J.C."/>
            <person name="Jurick Ii W.M."/>
            <person name="Secor G.A."/>
            <person name="Thomma B.P."/>
            <person name="Van De Peer Y."/>
            <person name="Bolton M.D."/>
        </authorList>
    </citation>
    <scope>NUCLEOTIDE SEQUENCE [LARGE SCALE GENOMIC DNA]</scope>
    <source>
        <strain evidence="2 4">09-40</strain>
    </source>
</reference>
<dbReference type="EMBL" id="LKMD01000102">
    <property type="protein sequence ID" value="PIA98082.1"/>
    <property type="molecule type" value="Genomic_DNA"/>
</dbReference>
<keyword evidence="5" id="KW-1185">Reference proteome</keyword>
<accession>A0A2G5I0Q3</accession>
<reference evidence="3 5" key="2">
    <citation type="submission" date="2023-09" db="EMBL/GenBank/DDBJ databases">
        <title>Complete-Gapless Cercospora beticola genome.</title>
        <authorList>
            <person name="Wyatt N.A."/>
            <person name="Spanner R.E."/>
            <person name="Bolton M.D."/>
        </authorList>
    </citation>
    <scope>NUCLEOTIDE SEQUENCE [LARGE SCALE GENOMIC DNA]</scope>
    <source>
        <strain evidence="3">Cb09-40</strain>
    </source>
</reference>
<evidence type="ECO:0000313" key="5">
    <source>
        <dbReference type="Proteomes" id="UP001302367"/>
    </source>
</evidence>
<name>A0A2G5I0Q3_CERBT</name>